<keyword evidence="3" id="KW-0962">Peroxisome biogenesis</keyword>
<dbReference type="Pfam" id="PF00004">
    <property type="entry name" value="AAA"/>
    <property type="match status" value="2"/>
</dbReference>
<comment type="subcellular location">
    <subcellularLocation>
        <location evidence="1">Membrane</location>
    </subcellularLocation>
</comment>
<evidence type="ECO:0000256" key="5">
    <source>
        <dbReference type="ARBA" id="ARBA00022801"/>
    </source>
</evidence>
<dbReference type="GO" id="GO:0005829">
    <property type="term" value="C:cytosol"/>
    <property type="evidence" value="ECO:0007669"/>
    <property type="project" value="TreeGrafter"/>
</dbReference>
<evidence type="ECO:0000259" key="11">
    <source>
        <dbReference type="SMART" id="SM00382"/>
    </source>
</evidence>
<feature type="domain" description="AAA+ ATPase" evidence="11">
    <location>
        <begin position="316"/>
        <end position="445"/>
    </location>
</feature>
<evidence type="ECO:0000256" key="10">
    <source>
        <dbReference type="ARBA" id="ARBA00048778"/>
    </source>
</evidence>
<keyword evidence="13" id="KW-1185">Reference proteome</keyword>
<keyword evidence="4" id="KW-0547">Nucleotide-binding</keyword>
<evidence type="ECO:0000313" key="13">
    <source>
        <dbReference type="Proteomes" id="UP001431783"/>
    </source>
</evidence>
<evidence type="ECO:0000256" key="3">
    <source>
        <dbReference type="ARBA" id="ARBA00022593"/>
    </source>
</evidence>
<comment type="caution">
    <text evidence="12">The sequence shown here is derived from an EMBL/GenBank/DDBJ whole genome shotgun (WGS) entry which is preliminary data.</text>
</comment>
<dbReference type="InterPro" id="IPR047533">
    <property type="entry name" value="RecA-like_PEX6_r2"/>
</dbReference>
<evidence type="ECO:0000256" key="9">
    <source>
        <dbReference type="ARBA" id="ARBA00034920"/>
    </source>
</evidence>
<feature type="domain" description="AAA+ ATPase" evidence="11">
    <location>
        <begin position="569"/>
        <end position="708"/>
    </location>
</feature>
<name>A0AAW1U2M5_9CUCU</name>
<dbReference type="PANTHER" id="PTHR23077">
    <property type="entry name" value="AAA-FAMILY ATPASE"/>
    <property type="match status" value="1"/>
</dbReference>
<evidence type="ECO:0000256" key="4">
    <source>
        <dbReference type="ARBA" id="ARBA00022741"/>
    </source>
</evidence>
<dbReference type="PROSITE" id="PS00674">
    <property type="entry name" value="AAA"/>
    <property type="match status" value="1"/>
</dbReference>
<dbReference type="Gene3D" id="1.10.8.60">
    <property type="match status" value="2"/>
</dbReference>
<dbReference type="PANTHER" id="PTHR23077:SF9">
    <property type="entry name" value="PEROXISOMAL ATPASE PEX6"/>
    <property type="match status" value="1"/>
</dbReference>
<dbReference type="Proteomes" id="UP001431783">
    <property type="component" value="Unassembled WGS sequence"/>
</dbReference>
<protein>
    <recommendedName>
        <fullName evidence="8">Peroxisomal ATPase PEX6</fullName>
    </recommendedName>
    <alternativeName>
        <fullName evidence="9">Peroxin-6</fullName>
    </alternativeName>
</protein>
<dbReference type="Gene3D" id="3.40.50.300">
    <property type="entry name" value="P-loop containing nucleotide triphosphate hydrolases"/>
    <property type="match status" value="2"/>
</dbReference>
<evidence type="ECO:0000256" key="1">
    <source>
        <dbReference type="ARBA" id="ARBA00004370"/>
    </source>
</evidence>
<dbReference type="GO" id="GO:0005524">
    <property type="term" value="F:ATP binding"/>
    <property type="evidence" value="ECO:0007669"/>
    <property type="project" value="UniProtKB-KW"/>
</dbReference>
<comment type="catalytic activity">
    <reaction evidence="10">
        <text>ATP + H2O = ADP + phosphate + H(+)</text>
        <dbReference type="Rhea" id="RHEA:13065"/>
        <dbReference type="ChEBI" id="CHEBI:15377"/>
        <dbReference type="ChEBI" id="CHEBI:15378"/>
        <dbReference type="ChEBI" id="CHEBI:30616"/>
        <dbReference type="ChEBI" id="CHEBI:43474"/>
        <dbReference type="ChEBI" id="CHEBI:456216"/>
    </reaction>
    <physiologicalReaction direction="left-to-right" evidence="10">
        <dbReference type="Rhea" id="RHEA:13066"/>
    </physiologicalReaction>
</comment>
<evidence type="ECO:0000256" key="8">
    <source>
        <dbReference type="ARBA" id="ARBA00034811"/>
    </source>
</evidence>
<gene>
    <name evidence="12" type="ORF">WA026_015041</name>
</gene>
<dbReference type="InterPro" id="IPR027417">
    <property type="entry name" value="P-loop_NTPase"/>
</dbReference>
<sequence length="818" mass="93655">MKLNYLEVLLADAEVKFLIGISKLLFPRYPFHFCLYIFVKYYEIRRRQRSYSIKILKTELIEQIAKLSNENIIDNNYSVLVNNKYMKGIEYAALCVKYRGKMIYRYVRVVQTHILSENTIGISYPLIFNITNSSEMKYYVDVDTRKMTAQIKCIKEIIDFADQVHLSLVNSTNDIENKEIDIIVRNYFSKPKLVHESDIIEINMDHYCEGYPWNLTKITNIARIVHFKCKKVSAEIVQRNEFQGYFVVLGETAVEQSNNIQSFIPPCFEIHPGLKECTQELNTEQEAIGICPYGLEKYCAQIEQTIRPFLQRKYEISPAFLLIGKKGSGKEILISSICSKYGLHFYKITNFDITAQLYAQNEIKIKNAFTNAKHCAPCIIYIENFENFEKNNENQSDDRLISHFAVALNYLFENNEYPVILFCSSNEESISPKLKRQFVEIIKINALTVQERMRSLEWLLKYNNISYEGDLQELASRTNVSLFKDLKALVDKAINFNLSHEKRSVLDMESVSSALDYMQLQYNKNINTPTVPKVQWEDIGGLSEVKREIIETINFPLKFPDIFSSSGLRRFGILLFGPPGTGKTLLAKAVATECNLCFLSVKGPELLNMYIGQSEENIREVFERARSAAPCIIFFDELDSLAPNRGAAGDSGGVMDRVVSQLLAEMDGLNEKATIFMIGATNRPDLIDPALLRPGRFDKLLYVGPSMDFNSRLSVLKALTRKFKFAKDVKLENIISICPENISGADFYGICANAWTHAIGRFIERNNNGVIDIKNMTGKDVEVGYEDFKSALKSVQPSVSLKDLLYFEKLRKEIASNK</sequence>
<comment type="similarity">
    <text evidence="2">Belongs to the AAA ATPase family.</text>
</comment>
<dbReference type="InterPro" id="IPR050168">
    <property type="entry name" value="AAA_ATPase_domain"/>
</dbReference>
<dbReference type="GO" id="GO:0005778">
    <property type="term" value="C:peroxisomal membrane"/>
    <property type="evidence" value="ECO:0007669"/>
    <property type="project" value="TreeGrafter"/>
</dbReference>
<dbReference type="SUPFAM" id="SSF52540">
    <property type="entry name" value="P-loop containing nucleoside triphosphate hydrolases"/>
    <property type="match status" value="2"/>
</dbReference>
<evidence type="ECO:0000256" key="6">
    <source>
        <dbReference type="ARBA" id="ARBA00022840"/>
    </source>
</evidence>
<dbReference type="EMBL" id="JARQZJ010000038">
    <property type="protein sequence ID" value="KAK9876803.1"/>
    <property type="molecule type" value="Genomic_DNA"/>
</dbReference>
<dbReference type="CDD" id="cd19527">
    <property type="entry name" value="RecA-like_PEX6_r2"/>
    <property type="match status" value="1"/>
</dbReference>
<reference evidence="12 13" key="1">
    <citation type="submission" date="2023-03" db="EMBL/GenBank/DDBJ databases">
        <title>Genome insight into feeding habits of ladybird beetles.</title>
        <authorList>
            <person name="Li H.-S."/>
            <person name="Huang Y.-H."/>
            <person name="Pang H."/>
        </authorList>
    </citation>
    <scope>NUCLEOTIDE SEQUENCE [LARGE SCALE GENOMIC DNA]</scope>
    <source>
        <strain evidence="12">SYSU_2023b</strain>
        <tissue evidence="12">Whole body</tissue>
    </source>
</reference>
<keyword evidence="6" id="KW-0067">ATP-binding</keyword>
<dbReference type="AlphaFoldDB" id="A0AAW1U2M5"/>
<evidence type="ECO:0000256" key="7">
    <source>
        <dbReference type="ARBA" id="ARBA00023136"/>
    </source>
</evidence>
<keyword evidence="7" id="KW-0472">Membrane</keyword>
<dbReference type="FunFam" id="3.40.50.300:FF:000109">
    <property type="entry name" value="Peroxisomal biogenesis factor 6"/>
    <property type="match status" value="1"/>
</dbReference>
<proteinExistence type="inferred from homology"/>
<keyword evidence="5" id="KW-0378">Hydrolase</keyword>
<accession>A0AAW1U2M5</accession>
<dbReference type="InterPro" id="IPR003593">
    <property type="entry name" value="AAA+_ATPase"/>
</dbReference>
<dbReference type="GO" id="GO:0016558">
    <property type="term" value="P:protein import into peroxisome matrix"/>
    <property type="evidence" value="ECO:0007669"/>
    <property type="project" value="TreeGrafter"/>
</dbReference>
<dbReference type="GO" id="GO:0016887">
    <property type="term" value="F:ATP hydrolysis activity"/>
    <property type="evidence" value="ECO:0007669"/>
    <property type="project" value="InterPro"/>
</dbReference>
<dbReference type="InterPro" id="IPR003960">
    <property type="entry name" value="ATPase_AAA_CS"/>
</dbReference>
<evidence type="ECO:0000256" key="2">
    <source>
        <dbReference type="ARBA" id="ARBA00006914"/>
    </source>
</evidence>
<dbReference type="SMART" id="SM00382">
    <property type="entry name" value="AAA"/>
    <property type="match status" value="2"/>
</dbReference>
<evidence type="ECO:0000313" key="12">
    <source>
        <dbReference type="EMBL" id="KAK9876803.1"/>
    </source>
</evidence>
<dbReference type="InterPro" id="IPR003959">
    <property type="entry name" value="ATPase_AAA_core"/>
</dbReference>
<organism evidence="12 13">
    <name type="scientific">Henosepilachna vigintioctopunctata</name>
    <dbReference type="NCBI Taxonomy" id="420089"/>
    <lineage>
        <taxon>Eukaryota</taxon>
        <taxon>Metazoa</taxon>
        <taxon>Ecdysozoa</taxon>
        <taxon>Arthropoda</taxon>
        <taxon>Hexapoda</taxon>
        <taxon>Insecta</taxon>
        <taxon>Pterygota</taxon>
        <taxon>Neoptera</taxon>
        <taxon>Endopterygota</taxon>
        <taxon>Coleoptera</taxon>
        <taxon>Polyphaga</taxon>
        <taxon>Cucujiformia</taxon>
        <taxon>Coccinelloidea</taxon>
        <taxon>Coccinellidae</taxon>
        <taxon>Epilachninae</taxon>
        <taxon>Epilachnini</taxon>
        <taxon>Henosepilachna</taxon>
    </lineage>
</organism>